<dbReference type="InterPro" id="IPR023198">
    <property type="entry name" value="PGP-like_dom2"/>
</dbReference>
<dbReference type="Gene3D" id="1.10.150.240">
    <property type="entry name" value="Putative phosphatase, domain 2"/>
    <property type="match status" value="1"/>
</dbReference>
<dbReference type="SFLD" id="SFLDS00003">
    <property type="entry name" value="Haloacid_Dehalogenase"/>
    <property type="match status" value="1"/>
</dbReference>
<dbReference type="NCBIfam" id="TIGR01549">
    <property type="entry name" value="HAD-SF-IA-v1"/>
    <property type="match status" value="1"/>
</dbReference>
<name>A0ABV5AA74_9BACL</name>
<dbReference type="SFLD" id="SFLDG01135">
    <property type="entry name" value="C1.5.6:_HAD__Beta-PGM__Phospha"/>
    <property type="match status" value="1"/>
</dbReference>
<dbReference type="SFLD" id="SFLDG01129">
    <property type="entry name" value="C1.5:_HAD__Beta-PGM__Phosphata"/>
    <property type="match status" value="1"/>
</dbReference>
<keyword evidence="1" id="KW-0378">Hydrolase</keyword>
<dbReference type="PANTHER" id="PTHR43434">
    <property type="entry name" value="PHOSPHOGLYCOLATE PHOSPHATASE"/>
    <property type="match status" value="1"/>
</dbReference>
<evidence type="ECO:0000313" key="2">
    <source>
        <dbReference type="Proteomes" id="UP001579974"/>
    </source>
</evidence>
<dbReference type="Gene3D" id="3.40.50.1000">
    <property type="entry name" value="HAD superfamily/HAD-like"/>
    <property type="match status" value="1"/>
</dbReference>
<dbReference type="SUPFAM" id="SSF56784">
    <property type="entry name" value="HAD-like"/>
    <property type="match status" value="1"/>
</dbReference>
<protein>
    <submittedName>
        <fullName evidence="1">HAD family hydrolase</fullName>
    </submittedName>
</protein>
<accession>A0ABV5AA74</accession>
<reference evidence="1 2" key="1">
    <citation type="journal article" date="2024" name="Int. J. Mol. Sci.">
        <title>Exploration of Alicyclobacillus spp. Genome in Search of Antibiotic Resistance.</title>
        <authorList>
            <person name="Bucka-Kolendo J."/>
            <person name="Kiousi D.E."/>
            <person name="Dekowska A."/>
            <person name="Mikolajczuk-Szczyrba A."/>
            <person name="Karadedos D.M."/>
            <person name="Michael P."/>
            <person name="Galanis A."/>
            <person name="Sokolowska B."/>
        </authorList>
    </citation>
    <scope>NUCLEOTIDE SEQUENCE [LARGE SCALE GENOMIC DNA]</scope>
    <source>
        <strain evidence="1 2">KKP 3000</strain>
    </source>
</reference>
<sequence length="214" mass="24611">MRQTVVFDFDGTVADTLPICYYAFQQVFRAFDGRQLQEAEIQRMFGPSEAGIIRQNLANQAQVADAISQYYRHYEEKHKDYVPVFAPIRELLRDMKGVGFHIAIWTGKGRQSLDISLRELALNDLFDQIVTGDDVIFPKPHPEGLHFIMQQLKCRSEDVTMVGDSDADIEAGNRANVRSVRVEWFPHASPREFRATPDHVFQEVDQLRRLLGLD</sequence>
<proteinExistence type="predicted"/>
<dbReference type="Proteomes" id="UP001579974">
    <property type="component" value="Unassembled WGS sequence"/>
</dbReference>
<dbReference type="PANTHER" id="PTHR43434:SF1">
    <property type="entry name" value="PHOSPHOGLYCOLATE PHOSPHATASE"/>
    <property type="match status" value="1"/>
</dbReference>
<evidence type="ECO:0000313" key="1">
    <source>
        <dbReference type="EMBL" id="MFB5189171.1"/>
    </source>
</evidence>
<dbReference type="Pfam" id="PF13419">
    <property type="entry name" value="HAD_2"/>
    <property type="match status" value="1"/>
</dbReference>
<gene>
    <name evidence="1" type="ORF">KKP3000_002170</name>
</gene>
<dbReference type="InterPro" id="IPR023214">
    <property type="entry name" value="HAD_sf"/>
</dbReference>
<dbReference type="InterPro" id="IPR050155">
    <property type="entry name" value="HAD-like_hydrolase_sf"/>
</dbReference>
<organism evidence="1 2">
    <name type="scientific">Alicyclobacillus fastidiosus</name>
    <dbReference type="NCBI Taxonomy" id="392011"/>
    <lineage>
        <taxon>Bacteria</taxon>
        <taxon>Bacillati</taxon>
        <taxon>Bacillota</taxon>
        <taxon>Bacilli</taxon>
        <taxon>Bacillales</taxon>
        <taxon>Alicyclobacillaceae</taxon>
        <taxon>Alicyclobacillus</taxon>
    </lineage>
</organism>
<dbReference type="GO" id="GO:0016787">
    <property type="term" value="F:hydrolase activity"/>
    <property type="evidence" value="ECO:0007669"/>
    <property type="project" value="UniProtKB-KW"/>
</dbReference>
<dbReference type="EMBL" id="JBDXSU010000002">
    <property type="protein sequence ID" value="MFB5189171.1"/>
    <property type="molecule type" value="Genomic_DNA"/>
</dbReference>
<dbReference type="InterPro" id="IPR006439">
    <property type="entry name" value="HAD-SF_hydro_IA"/>
</dbReference>
<dbReference type="RefSeq" id="WP_275472685.1">
    <property type="nucleotide sequence ID" value="NZ_CP162940.1"/>
</dbReference>
<dbReference type="PRINTS" id="PR00413">
    <property type="entry name" value="HADHALOGNASE"/>
</dbReference>
<dbReference type="InterPro" id="IPR036412">
    <property type="entry name" value="HAD-like_sf"/>
</dbReference>
<keyword evidence="2" id="KW-1185">Reference proteome</keyword>
<comment type="caution">
    <text evidence="1">The sequence shown here is derived from an EMBL/GenBank/DDBJ whole genome shotgun (WGS) entry which is preliminary data.</text>
</comment>
<dbReference type="InterPro" id="IPR041492">
    <property type="entry name" value="HAD_2"/>
</dbReference>